<dbReference type="InterPro" id="IPR006564">
    <property type="entry name" value="Znf_PMZ"/>
</dbReference>
<proteinExistence type="predicted"/>
<reference evidence="6" key="1">
    <citation type="journal article" date="2019" name="Database">
        <title>The radish genome database (RadishGD): an integrated information resource for radish genomics.</title>
        <authorList>
            <person name="Yu H.J."/>
            <person name="Baek S."/>
            <person name="Lee Y.J."/>
            <person name="Cho A."/>
            <person name="Mun J.H."/>
        </authorList>
    </citation>
    <scope>NUCLEOTIDE SEQUENCE [LARGE SCALE GENOMIC DNA]</scope>
    <source>
        <strain evidence="6">cv. WK10039</strain>
    </source>
</reference>
<evidence type="ECO:0000256" key="2">
    <source>
        <dbReference type="ARBA" id="ARBA00022771"/>
    </source>
</evidence>
<dbReference type="PROSITE" id="PS50966">
    <property type="entry name" value="ZF_SWIM"/>
    <property type="match status" value="1"/>
</dbReference>
<feature type="domain" description="SWIM-type" evidence="5">
    <location>
        <begin position="247"/>
        <end position="281"/>
    </location>
</feature>
<dbReference type="GeneID" id="130511179"/>
<protein>
    <submittedName>
        <fullName evidence="7">Uncharacterized protein LOC130511179</fullName>
    </submittedName>
</protein>
<dbReference type="RefSeq" id="XP_056864034.1">
    <property type="nucleotide sequence ID" value="XM_057008054.1"/>
</dbReference>
<dbReference type="Proteomes" id="UP000504610">
    <property type="component" value="Chromosome 4"/>
</dbReference>
<evidence type="ECO:0000256" key="3">
    <source>
        <dbReference type="ARBA" id="ARBA00022833"/>
    </source>
</evidence>
<keyword evidence="3" id="KW-0862">Zinc</keyword>
<dbReference type="GO" id="GO:0008270">
    <property type="term" value="F:zinc ion binding"/>
    <property type="evidence" value="ECO:0007669"/>
    <property type="project" value="UniProtKB-KW"/>
</dbReference>
<organism evidence="6 7">
    <name type="scientific">Raphanus sativus</name>
    <name type="common">Radish</name>
    <name type="synonym">Raphanus raphanistrum var. sativus</name>
    <dbReference type="NCBI Taxonomy" id="3726"/>
    <lineage>
        <taxon>Eukaryota</taxon>
        <taxon>Viridiplantae</taxon>
        <taxon>Streptophyta</taxon>
        <taxon>Embryophyta</taxon>
        <taxon>Tracheophyta</taxon>
        <taxon>Spermatophyta</taxon>
        <taxon>Magnoliopsida</taxon>
        <taxon>eudicotyledons</taxon>
        <taxon>Gunneridae</taxon>
        <taxon>Pentapetalae</taxon>
        <taxon>rosids</taxon>
        <taxon>malvids</taxon>
        <taxon>Brassicales</taxon>
        <taxon>Brassicaceae</taxon>
        <taxon>Brassiceae</taxon>
        <taxon>Raphanus</taxon>
    </lineage>
</organism>
<dbReference type="InterPro" id="IPR007527">
    <property type="entry name" value="Znf_SWIM"/>
</dbReference>
<name>A0A9W3DJN7_RAPSA</name>
<evidence type="ECO:0000313" key="6">
    <source>
        <dbReference type="Proteomes" id="UP000504610"/>
    </source>
</evidence>
<dbReference type="InterPro" id="IPR018289">
    <property type="entry name" value="MULE_transposase_dom"/>
</dbReference>
<dbReference type="SMART" id="SM00575">
    <property type="entry name" value="ZnF_PMZ"/>
    <property type="match status" value="1"/>
</dbReference>
<dbReference type="KEGG" id="rsz:130511179"/>
<evidence type="ECO:0000259" key="5">
    <source>
        <dbReference type="PROSITE" id="PS50966"/>
    </source>
</evidence>
<gene>
    <name evidence="7" type="primary">LOC130511179</name>
</gene>
<keyword evidence="6" id="KW-1185">Reference proteome</keyword>
<dbReference type="Pfam" id="PF10551">
    <property type="entry name" value="MULE"/>
    <property type="match status" value="1"/>
</dbReference>
<dbReference type="Pfam" id="PF04434">
    <property type="entry name" value="SWIM"/>
    <property type="match status" value="1"/>
</dbReference>
<evidence type="ECO:0000313" key="7">
    <source>
        <dbReference type="RefSeq" id="XP_056864034.1"/>
    </source>
</evidence>
<dbReference type="PANTHER" id="PTHR31973">
    <property type="entry name" value="POLYPROTEIN, PUTATIVE-RELATED"/>
    <property type="match status" value="1"/>
</dbReference>
<accession>A0A9W3DJN7</accession>
<keyword evidence="1" id="KW-0479">Metal-binding</keyword>
<evidence type="ECO:0000256" key="4">
    <source>
        <dbReference type="PROSITE-ProRule" id="PRU00325"/>
    </source>
</evidence>
<dbReference type="AlphaFoldDB" id="A0A9W3DJN7"/>
<reference evidence="7" key="2">
    <citation type="submission" date="2025-08" db="UniProtKB">
        <authorList>
            <consortium name="RefSeq"/>
        </authorList>
    </citation>
    <scope>IDENTIFICATION</scope>
    <source>
        <tissue evidence="7">Leaf</tissue>
    </source>
</reference>
<keyword evidence="2 4" id="KW-0863">Zinc-finger</keyword>
<dbReference type="PANTHER" id="PTHR31973:SF129">
    <property type="entry name" value="SWIM-TYPE DOMAIN-CONTAINING PROTEIN"/>
    <property type="match status" value="1"/>
</dbReference>
<sequence length="381" mass="43427">MRKVLVVDGTFLKSKYKGVLLVATALNGNSNLYPIAFGVVDSENDRSWDWFLRHLKLVVADERSLAFVSDRNGSLCKAIENVYPLSQHGICIHHLLNNVVTHYIGKGLVGLIAKASKSYRVVDYEKLFHAVCNISPAIGKYLTDAEVGKWARCQFPGYRYDMRTTNPAESINSALRRPREYPVIPLLDSIREMLTRWFFERRNLSRKHTKPLTIAIGKKIDRRIRKGRTFLVQPVNEHRFLVLGDTIDCLVDLDRRTCSCGKYDLLKIPCRHAIKAGLTVGRTPSSLTDDVYTTATWRTAYQETINPIGVPEDSWVVPDVVGNTNVLPPESRRGAGRRRKRRYVTVEDKLRSSQGSQQKRRRKCSRCGEENHNRATCDRAI</sequence>
<evidence type="ECO:0000256" key="1">
    <source>
        <dbReference type="ARBA" id="ARBA00022723"/>
    </source>
</evidence>
<dbReference type="OrthoDB" id="1077404at2759"/>